<comment type="caution">
    <text evidence="1">The sequence shown here is derived from an EMBL/GenBank/DDBJ whole genome shotgun (WGS) entry which is preliminary data.</text>
</comment>
<name>A0ACC3YPJ3_COLTU</name>
<reference evidence="1 2" key="1">
    <citation type="journal article" date="2020" name="Phytopathology">
        <title>Genome Sequence Resources of Colletotrichum truncatum, C. plurivorum, C. musicola, and C. sojae: Four Species Pathogenic to Soybean (Glycine max).</title>
        <authorList>
            <person name="Rogerio F."/>
            <person name="Boufleur T.R."/>
            <person name="Ciampi-Guillardi M."/>
            <person name="Sukno S.A."/>
            <person name="Thon M.R."/>
            <person name="Massola Junior N.S."/>
            <person name="Baroncelli R."/>
        </authorList>
    </citation>
    <scope>NUCLEOTIDE SEQUENCE [LARGE SCALE GENOMIC DNA]</scope>
    <source>
        <strain evidence="1 2">CMES1059</strain>
    </source>
</reference>
<protein>
    <submittedName>
        <fullName evidence="1">Uncharacterized protein</fullName>
    </submittedName>
</protein>
<organism evidence="1 2">
    <name type="scientific">Colletotrichum truncatum</name>
    <name type="common">Anthracnose fungus</name>
    <name type="synonym">Colletotrichum capsici</name>
    <dbReference type="NCBI Taxonomy" id="5467"/>
    <lineage>
        <taxon>Eukaryota</taxon>
        <taxon>Fungi</taxon>
        <taxon>Dikarya</taxon>
        <taxon>Ascomycota</taxon>
        <taxon>Pezizomycotina</taxon>
        <taxon>Sordariomycetes</taxon>
        <taxon>Hypocreomycetidae</taxon>
        <taxon>Glomerellales</taxon>
        <taxon>Glomerellaceae</taxon>
        <taxon>Colletotrichum</taxon>
        <taxon>Colletotrichum truncatum species complex</taxon>
    </lineage>
</organism>
<sequence length="406" mass="44881">MRVVPRLRQPLLAAASSAPQCACAAPATLPISAARRALSTTSTLQSNERVRKLIWKDGDAPGPEDPYSPEASQKLRQEQLERDLAEAEAELADYAKDAQEAGTGRELRHRPFSRLKTKNKRTWAPTEKEVEDQGYVPAKTIDDLEEVGGVTGWWDQEGNWGKESEYVGFSARSLSQKVTDKNVCEALVRQAVVETVAVASLGTKGLKGLKGKWAKGDRTAFDNAVALGVKINADGSVAVGGDGEAVKRVTKKLLRPQTKKDAGVVEEILSAEEAKELVESFGTEWKNISLQDPLFKFALHKRVFQLTGQYVHDAKLAQIETVQHLISTIVKPPKPAKVSEAIREAGLLPELPNVRVHDRRVTPIDKETMLGRWKVIKEELEKRNLPVTGHEHLPKPVQRKWIQGRA</sequence>
<dbReference type="Proteomes" id="UP000805649">
    <property type="component" value="Unassembled WGS sequence"/>
</dbReference>
<evidence type="ECO:0000313" key="2">
    <source>
        <dbReference type="Proteomes" id="UP000805649"/>
    </source>
</evidence>
<proteinExistence type="predicted"/>
<dbReference type="EMBL" id="VUJX02000007">
    <property type="protein sequence ID" value="KAL0933833.1"/>
    <property type="molecule type" value="Genomic_DNA"/>
</dbReference>
<evidence type="ECO:0000313" key="1">
    <source>
        <dbReference type="EMBL" id="KAL0933833.1"/>
    </source>
</evidence>
<gene>
    <name evidence="1" type="ORF">CTRU02_210632</name>
</gene>
<keyword evidence="2" id="KW-1185">Reference proteome</keyword>
<accession>A0ACC3YPJ3</accession>